<accession>A0A0K3C5Y9</accession>
<gene>
    <name evidence="2" type="primary">FGENESH: predicted gene_1.114</name>
    <name evidence="3" type="ORF">AAT19DRAFT_8497</name>
    <name evidence="2" type="ORF">BN2166_0001140</name>
</gene>
<keyword evidence="4" id="KW-1185">Reference proteome</keyword>
<evidence type="ECO:0000313" key="2">
    <source>
        <dbReference type="EMBL" id="CTR04253.1"/>
    </source>
</evidence>
<feature type="region of interest" description="Disordered" evidence="1">
    <location>
        <begin position="263"/>
        <end position="300"/>
    </location>
</feature>
<dbReference type="EMBL" id="CWKI01000001">
    <property type="protein sequence ID" value="CTR04253.1"/>
    <property type="molecule type" value="Genomic_DNA"/>
</dbReference>
<feature type="compositionally biased region" description="Basic and acidic residues" evidence="1">
    <location>
        <begin position="264"/>
        <end position="293"/>
    </location>
</feature>
<evidence type="ECO:0000256" key="1">
    <source>
        <dbReference type="SAM" id="MobiDB-lite"/>
    </source>
</evidence>
<dbReference type="EMBL" id="LCTV02000001">
    <property type="protein sequence ID" value="PRQ77429.1"/>
    <property type="molecule type" value="Genomic_DNA"/>
</dbReference>
<name>A0A0K3C5Y9_RHOTO</name>
<protein>
    <submittedName>
        <fullName evidence="2 3">Proteophosphoglycan ppg4</fullName>
    </submittedName>
</protein>
<evidence type="ECO:0000313" key="4">
    <source>
        <dbReference type="Proteomes" id="UP000199069"/>
    </source>
</evidence>
<dbReference type="Proteomes" id="UP000239560">
    <property type="component" value="Unassembled WGS sequence"/>
</dbReference>
<dbReference type="InterPro" id="IPR011009">
    <property type="entry name" value="Kinase-like_dom_sf"/>
</dbReference>
<evidence type="ECO:0000313" key="5">
    <source>
        <dbReference type="Proteomes" id="UP000239560"/>
    </source>
</evidence>
<sequence>MKVASVHSASTRSMMLRARVQLRNAPLVSLACSSSQLRRPLVWPLSSLALPPHSSTSTVQQHVDAFETVLNARTPPQRLPCPSTISEQLQALIADPSTSPSTQANVRSAQLDGCEGAIPLTIEPINPSSRQGYTAAVRQQVADFLDELNAIITSRIRRSRRQGLDNPYIPLIVTNSSLFFVALGRIDVIDGKEYGRIGLTPIESFTDCPLRVLVFAHALMHRLVPLLPPPPGFSLDEALEASTHPSALLKSQADARRVLLAVKTAEDPDKSGGKGEKSAHKERELGGGRKGGEEGAQAGSLVQVQKESPLPARFDFVANWWGGGQSRPTTYELVAPGPRFAFRTPGSPAASEPSPTILQDRLFVQRDSLFVSQSSELNLVFKKIEIDDAHVDEFLNERACLEELYQYDDAGDCLVGYVGFFESISKSQYCLVTEAGDALEDWTEETDAVIKLVEQLHRHGYVHGDLAERNVVRAPAGLRLIDLGRARRAEGDECAREMEQLKKVLAGEADWIDYSFLGYYAW</sequence>
<dbReference type="AlphaFoldDB" id="A0A0K3C5Y9"/>
<organism evidence="2 4">
    <name type="scientific">Rhodotorula toruloides</name>
    <name type="common">Yeast</name>
    <name type="synonym">Rhodosporidium toruloides</name>
    <dbReference type="NCBI Taxonomy" id="5286"/>
    <lineage>
        <taxon>Eukaryota</taxon>
        <taxon>Fungi</taxon>
        <taxon>Dikarya</taxon>
        <taxon>Basidiomycota</taxon>
        <taxon>Pucciniomycotina</taxon>
        <taxon>Microbotryomycetes</taxon>
        <taxon>Sporidiobolales</taxon>
        <taxon>Sporidiobolaceae</taxon>
        <taxon>Rhodotorula</taxon>
    </lineage>
</organism>
<dbReference type="SUPFAM" id="SSF56112">
    <property type="entry name" value="Protein kinase-like (PK-like)"/>
    <property type="match status" value="1"/>
</dbReference>
<evidence type="ECO:0000313" key="3">
    <source>
        <dbReference type="EMBL" id="PRQ77429.1"/>
    </source>
</evidence>
<reference evidence="2 4" key="1">
    <citation type="submission" date="2015-07" db="EMBL/GenBank/DDBJ databases">
        <authorList>
            <person name="Cajimat M.N.B."/>
            <person name="Milazzo M.L."/>
            <person name="Fulhorst C.F."/>
        </authorList>
    </citation>
    <scope>NUCLEOTIDE SEQUENCE [LARGE SCALE GENOMIC DNA]</scope>
    <source>
        <strain evidence="2">Single colony</strain>
    </source>
</reference>
<proteinExistence type="predicted"/>
<dbReference type="Gene3D" id="1.10.510.10">
    <property type="entry name" value="Transferase(Phosphotransferase) domain 1"/>
    <property type="match status" value="1"/>
</dbReference>
<dbReference type="OrthoDB" id="3182995at2759"/>
<dbReference type="Proteomes" id="UP000199069">
    <property type="component" value="Unassembled WGS sequence"/>
</dbReference>
<reference evidence="3 5" key="2">
    <citation type="journal article" date="2018" name="Elife">
        <title>Functional genomics of lipid metabolism in the oleaginous yeast Rhodosporidium toruloides.</title>
        <authorList>
            <person name="Coradetti S.T."/>
            <person name="Pinel D."/>
            <person name="Geiselman G."/>
            <person name="Ito M."/>
            <person name="Mondo S."/>
            <person name="Reilly M.C."/>
            <person name="Cheng Y.F."/>
            <person name="Bauer S."/>
            <person name="Grigoriev I."/>
            <person name="Gladden J.M."/>
            <person name="Simmons B.A."/>
            <person name="Brem R."/>
            <person name="Arkin A.P."/>
            <person name="Skerker J.M."/>
        </authorList>
    </citation>
    <scope>NUCLEOTIDE SEQUENCE [LARGE SCALE GENOMIC DNA]</scope>
    <source>
        <strain evidence="3 5">NBRC 0880</strain>
    </source>
</reference>